<keyword evidence="5 9" id="KW-0269">Exonuclease</keyword>
<dbReference type="EC" id="2.7.7.7" evidence="2"/>
<evidence type="ECO:0000256" key="2">
    <source>
        <dbReference type="ARBA" id="ARBA00012417"/>
    </source>
</evidence>
<evidence type="ECO:0000313" key="10">
    <source>
        <dbReference type="Proteomes" id="UP001253545"/>
    </source>
</evidence>
<dbReference type="PANTHER" id="PTHR30231">
    <property type="entry name" value="DNA POLYMERASE III SUBUNIT EPSILON"/>
    <property type="match status" value="1"/>
</dbReference>
<feature type="domain" description="VRR-NUC" evidence="8">
    <location>
        <begin position="450"/>
        <end position="549"/>
    </location>
</feature>
<keyword evidence="4" id="KW-0378">Hydrolase</keyword>
<dbReference type="RefSeq" id="WP_311368591.1">
    <property type="nucleotide sequence ID" value="NZ_JAVRHX010000002.1"/>
</dbReference>
<dbReference type="Pfam" id="PF00929">
    <property type="entry name" value="RNase_T"/>
    <property type="match status" value="1"/>
</dbReference>
<name>A0ABU2ZRX9_9ALTE</name>
<dbReference type="Proteomes" id="UP001253545">
    <property type="component" value="Unassembled WGS sequence"/>
</dbReference>
<dbReference type="EMBL" id="JAVRHX010000002">
    <property type="protein sequence ID" value="MDT0595074.1"/>
    <property type="molecule type" value="Genomic_DNA"/>
</dbReference>
<dbReference type="InterPro" id="IPR013520">
    <property type="entry name" value="Ribonucl_H"/>
</dbReference>
<dbReference type="CDD" id="cd06127">
    <property type="entry name" value="DEDDh"/>
    <property type="match status" value="1"/>
</dbReference>
<dbReference type="Gene3D" id="3.40.1350.10">
    <property type="match status" value="1"/>
</dbReference>
<protein>
    <recommendedName>
        <fullName evidence="2">DNA-directed DNA polymerase</fullName>
        <ecNumber evidence="2">2.7.7.7</ecNumber>
    </recommendedName>
</protein>
<evidence type="ECO:0000256" key="3">
    <source>
        <dbReference type="ARBA" id="ARBA00022722"/>
    </source>
</evidence>
<dbReference type="Pfam" id="PF21315">
    <property type="entry name" value="FAN1_HTH"/>
    <property type="match status" value="1"/>
</dbReference>
<dbReference type="InterPro" id="IPR049125">
    <property type="entry name" value="FAN1-like_WH"/>
</dbReference>
<keyword evidence="10" id="KW-1185">Reference proteome</keyword>
<evidence type="ECO:0000256" key="1">
    <source>
        <dbReference type="ARBA" id="ARBA00001946"/>
    </source>
</evidence>
<evidence type="ECO:0000259" key="7">
    <source>
        <dbReference type="SMART" id="SM00479"/>
    </source>
</evidence>
<organism evidence="9 10">
    <name type="scientific">Glaciecola petra</name>
    <dbReference type="NCBI Taxonomy" id="3075602"/>
    <lineage>
        <taxon>Bacteria</taxon>
        <taxon>Pseudomonadati</taxon>
        <taxon>Pseudomonadota</taxon>
        <taxon>Gammaproteobacteria</taxon>
        <taxon>Alteromonadales</taxon>
        <taxon>Alteromonadaceae</taxon>
        <taxon>Glaciecola</taxon>
    </lineage>
</organism>
<gene>
    <name evidence="9" type="ORF">RM552_09490</name>
</gene>
<comment type="caution">
    <text evidence="9">The sequence shown here is derived from an EMBL/GenBank/DDBJ whole genome shotgun (WGS) entry which is preliminary data.</text>
</comment>
<sequence length="725" mass="84075">MAYKDLPTFYYHTHFIEFLDYVCGPCTHLLSKEHHQFLQVFRDLTHPQQCLLVRLLNRKYPAIKKRTLHFDELPNVEDDLSELCNIEQNKRALFCRPFSAQDKQALLQVLTKAELFELAYSLYPDDTQLPPKSANKATFLSYCQHISECDIAQNQIANNYIIRTCDHSINYFLFLYFGHIKGQLNQFSMRDLGIMHTRDKQAQMQSRFASAQSAQCCFKMATDLSRIKRSDFSNEATIRHNLDELAKSECGQSDIILQNIRYLLAKAMLAFNVEQALLIAEHTNNAEAQEFWCRQAYKAGYKENVENKLNAIIDKPISDKLLSFAEDFLARKYHKKRTSKLTDMLRENSRHLCIDETFKGNVERGVIAYYEARDIQAWRTENHLWHNLFGLCFWPELFEIEGLGLATAFDYLPACLKHHQFIDVAAPQITARLDSVNTAKEFMLLLTKHASVYYGQSQSIVHWHKHILDPLQVLVNNTPINALKGQLLHMCENWQLYNDGYPDIMVLENNKLRFEEIKGEGDSLRRNQLLQIESLRYFGINVGVTTVDYKIDPMQAYVVVDIETTGGRVGKHRITEIGMVKMINNEIVDQWQSLINPQRRIPPMITNLTGINNDMVADAPLFSDIADELEAFTANCIFVAHNVNFDYGFFRTEFDSLERNFKRPKLCTVQQMRKHYKGLKSYSLANLTRHFNIDMQRHHRALSDALAASELLKLINQARLKAQAE</sequence>
<reference evidence="9 10" key="1">
    <citation type="submission" date="2023-09" db="EMBL/GenBank/DDBJ databases">
        <authorList>
            <person name="Rey-Velasco X."/>
        </authorList>
    </citation>
    <scope>NUCLEOTIDE SEQUENCE [LARGE SCALE GENOMIC DNA]</scope>
    <source>
        <strain evidence="9 10">P117</strain>
    </source>
</reference>
<feature type="domain" description="Exonuclease" evidence="7">
    <location>
        <begin position="556"/>
        <end position="721"/>
    </location>
</feature>
<dbReference type="SMART" id="SM00990">
    <property type="entry name" value="VRR_NUC"/>
    <property type="match status" value="1"/>
</dbReference>
<evidence type="ECO:0000256" key="4">
    <source>
        <dbReference type="ARBA" id="ARBA00022801"/>
    </source>
</evidence>
<evidence type="ECO:0000313" key="9">
    <source>
        <dbReference type="EMBL" id="MDT0595074.1"/>
    </source>
</evidence>
<dbReference type="NCBIfam" id="TIGR00573">
    <property type="entry name" value="dnaq"/>
    <property type="match status" value="1"/>
</dbReference>
<dbReference type="GO" id="GO:0004527">
    <property type="term" value="F:exonuclease activity"/>
    <property type="evidence" value="ECO:0007669"/>
    <property type="project" value="UniProtKB-KW"/>
</dbReference>
<dbReference type="InterPro" id="IPR006054">
    <property type="entry name" value="DnaQ"/>
</dbReference>
<dbReference type="Gene3D" id="3.30.420.10">
    <property type="entry name" value="Ribonuclease H-like superfamily/Ribonuclease H"/>
    <property type="match status" value="1"/>
</dbReference>
<dbReference type="Pfam" id="PF08774">
    <property type="entry name" value="VRR_NUC"/>
    <property type="match status" value="1"/>
</dbReference>
<evidence type="ECO:0000256" key="6">
    <source>
        <dbReference type="ARBA" id="ARBA00049244"/>
    </source>
</evidence>
<dbReference type="PANTHER" id="PTHR30231:SF41">
    <property type="entry name" value="DNA POLYMERASE III SUBUNIT EPSILON"/>
    <property type="match status" value="1"/>
</dbReference>
<evidence type="ECO:0000259" key="8">
    <source>
        <dbReference type="SMART" id="SM00990"/>
    </source>
</evidence>
<comment type="cofactor">
    <cofactor evidence="1">
        <name>Mg(2+)</name>
        <dbReference type="ChEBI" id="CHEBI:18420"/>
    </cofactor>
</comment>
<dbReference type="InterPro" id="IPR011856">
    <property type="entry name" value="tRNA_endonuc-like_dom_sf"/>
</dbReference>
<dbReference type="InterPro" id="IPR036397">
    <property type="entry name" value="RNaseH_sf"/>
</dbReference>
<dbReference type="SMART" id="SM00479">
    <property type="entry name" value="EXOIII"/>
    <property type="match status" value="1"/>
</dbReference>
<dbReference type="InterPro" id="IPR012337">
    <property type="entry name" value="RNaseH-like_sf"/>
</dbReference>
<comment type="catalytic activity">
    <reaction evidence="6">
        <text>DNA(n) + a 2'-deoxyribonucleoside 5'-triphosphate = DNA(n+1) + diphosphate</text>
        <dbReference type="Rhea" id="RHEA:22508"/>
        <dbReference type="Rhea" id="RHEA-COMP:17339"/>
        <dbReference type="Rhea" id="RHEA-COMP:17340"/>
        <dbReference type="ChEBI" id="CHEBI:33019"/>
        <dbReference type="ChEBI" id="CHEBI:61560"/>
        <dbReference type="ChEBI" id="CHEBI:173112"/>
        <dbReference type="EC" id="2.7.7.7"/>
    </reaction>
</comment>
<dbReference type="SUPFAM" id="SSF53098">
    <property type="entry name" value="Ribonuclease H-like"/>
    <property type="match status" value="1"/>
</dbReference>
<accession>A0ABU2ZRX9</accession>
<proteinExistence type="predicted"/>
<dbReference type="InterPro" id="IPR014883">
    <property type="entry name" value="VRR_NUC"/>
</dbReference>
<keyword evidence="3" id="KW-0540">Nuclease</keyword>
<evidence type="ECO:0000256" key="5">
    <source>
        <dbReference type="ARBA" id="ARBA00022839"/>
    </source>
</evidence>